<evidence type="ECO:0000256" key="4">
    <source>
        <dbReference type="ARBA" id="ARBA00023002"/>
    </source>
</evidence>
<organism evidence="7 8">
    <name type="scientific">Pararhizobium mangrovi</name>
    <dbReference type="NCBI Taxonomy" id="2590452"/>
    <lineage>
        <taxon>Bacteria</taxon>
        <taxon>Pseudomonadati</taxon>
        <taxon>Pseudomonadota</taxon>
        <taxon>Alphaproteobacteria</taxon>
        <taxon>Hyphomicrobiales</taxon>
        <taxon>Rhizobiaceae</taxon>
        <taxon>Rhizobium/Agrobacterium group</taxon>
        <taxon>Pararhizobium</taxon>
    </lineage>
</organism>
<dbReference type="PANTHER" id="PTHR43734">
    <property type="entry name" value="PHYTOENE DESATURASE"/>
    <property type="match status" value="1"/>
</dbReference>
<dbReference type="NCBIfam" id="TIGR02734">
    <property type="entry name" value="crtI_fam"/>
    <property type="match status" value="1"/>
</dbReference>
<dbReference type="GO" id="GO:0016627">
    <property type="term" value="F:oxidoreductase activity, acting on the CH-CH group of donors"/>
    <property type="evidence" value="ECO:0007669"/>
    <property type="project" value="UniProtKB-ARBA"/>
</dbReference>
<proteinExistence type="inferred from homology"/>
<dbReference type="InterPro" id="IPR054841">
    <property type="entry name" value="carotdesatCrtD"/>
</dbReference>
<evidence type="ECO:0000313" key="8">
    <source>
        <dbReference type="Proteomes" id="UP000320314"/>
    </source>
</evidence>
<evidence type="ECO:0000256" key="1">
    <source>
        <dbReference type="ARBA" id="ARBA00004829"/>
    </source>
</evidence>
<dbReference type="InterPro" id="IPR014105">
    <property type="entry name" value="Carotenoid/retinoid_OxRdtase"/>
</dbReference>
<dbReference type="PROSITE" id="PS00982">
    <property type="entry name" value="PHYTOENE_DH"/>
    <property type="match status" value="1"/>
</dbReference>
<dbReference type="RefSeq" id="WP_141166347.1">
    <property type="nucleotide sequence ID" value="NZ_VHLH01000010.1"/>
</dbReference>
<comment type="pathway">
    <text evidence="1 5">Carotenoid biosynthesis.</text>
</comment>
<dbReference type="OrthoDB" id="9774675at2"/>
<reference evidence="7 8" key="1">
    <citation type="submission" date="2019-06" db="EMBL/GenBank/DDBJ databases">
        <authorList>
            <person name="Li M."/>
        </authorList>
    </citation>
    <scope>NUCLEOTIDE SEQUENCE [LARGE SCALE GENOMIC DNA]</scope>
    <source>
        <strain evidence="7 8">BGMRC6574</strain>
    </source>
</reference>
<dbReference type="NCBIfam" id="NF045637">
    <property type="entry name" value="carotdesatCrtDProt"/>
    <property type="match status" value="1"/>
</dbReference>
<evidence type="ECO:0000256" key="2">
    <source>
        <dbReference type="ARBA" id="ARBA00006046"/>
    </source>
</evidence>
<gene>
    <name evidence="7" type="primary">crtI</name>
    <name evidence="7" type="ORF">FJU11_07115</name>
</gene>
<comment type="similarity">
    <text evidence="2 5">Belongs to the carotenoid/retinoid oxidoreductase family.</text>
</comment>
<protein>
    <submittedName>
        <fullName evidence="7">Phytoene desaturase</fullName>
    </submittedName>
</protein>
<evidence type="ECO:0000256" key="3">
    <source>
        <dbReference type="ARBA" id="ARBA00022746"/>
    </source>
</evidence>
<evidence type="ECO:0000256" key="5">
    <source>
        <dbReference type="RuleBase" id="RU362075"/>
    </source>
</evidence>
<dbReference type="Gene3D" id="3.50.50.60">
    <property type="entry name" value="FAD/NAD(P)-binding domain"/>
    <property type="match status" value="2"/>
</dbReference>
<dbReference type="SUPFAM" id="SSF51905">
    <property type="entry name" value="FAD/NAD(P)-binding domain"/>
    <property type="match status" value="1"/>
</dbReference>
<dbReference type="PANTHER" id="PTHR43734:SF7">
    <property type="entry name" value="4,4'-DIAPONEUROSPORENE OXYGENASE"/>
    <property type="match status" value="1"/>
</dbReference>
<dbReference type="EMBL" id="VHLH01000010">
    <property type="protein sequence ID" value="TPW29604.1"/>
    <property type="molecule type" value="Genomic_DNA"/>
</dbReference>
<evidence type="ECO:0000313" key="7">
    <source>
        <dbReference type="EMBL" id="TPW29604.1"/>
    </source>
</evidence>
<comment type="caution">
    <text evidence="7">The sequence shown here is derived from an EMBL/GenBank/DDBJ whole genome shotgun (WGS) entry which is preliminary data.</text>
</comment>
<feature type="domain" description="Amine oxidase" evidence="6">
    <location>
        <begin position="16"/>
        <end position="495"/>
    </location>
</feature>
<evidence type="ECO:0000259" key="6">
    <source>
        <dbReference type="Pfam" id="PF01593"/>
    </source>
</evidence>
<dbReference type="Pfam" id="PF01593">
    <property type="entry name" value="Amino_oxidase"/>
    <property type="match status" value="1"/>
</dbReference>
<sequence length="516" mass="54139">MPDGTDEIVVIGAGVGGLIAALRLAAAGRSVTVVEKDGGPGGKMATVELAGMTVDTGPTVFTMKPLFEAIFAEAGLSFTDYVTAVSAETLARHRWPDGSTLDLFRDPERSAEAIGDFAGAKAAKEYRGFVARAGEVYRLLEKPFLFAERPANPMALVMRGGFSSMPAFAGLDAYSTLADTVARHFTDPRLRQLFGRYATYCGSSPYAAPSTLVLIAHVEQAGVFLVEGGMAALASGLARACRDAGVRLRFDAPVEEIAVAKGRVEGVRLAGGEMLSADAVVCNADPAGLSGGHLGDRAARAVTAPGERSLSAVTVSLVGKCNNDWLGRHNVVFSSDYRREFDQMLNEGRLADEPTAYLCAQARGDAGGRPKGNEPGPEPFLLVLNAPANGDTVNYDGAEIEPWLEKVFERIGQTGGTPDWTSARRIATPTGYARRFPGTGGALYGPASHGPMASFRRPATTTRLPGLYLAGGSTHPGAGVPMAALSGRLAAERILSDRASTRRFRPAAMPGGMSTR</sequence>
<dbReference type="AlphaFoldDB" id="A0A506U950"/>
<keyword evidence="3 5" id="KW-0125">Carotenoid biosynthesis</keyword>
<keyword evidence="8" id="KW-1185">Reference proteome</keyword>
<dbReference type="Proteomes" id="UP000320314">
    <property type="component" value="Unassembled WGS sequence"/>
</dbReference>
<dbReference type="GO" id="GO:0016117">
    <property type="term" value="P:carotenoid biosynthetic process"/>
    <property type="evidence" value="ECO:0007669"/>
    <property type="project" value="UniProtKB-KW"/>
</dbReference>
<keyword evidence="4 5" id="KW-0560">Oxidoreductase</keyword>
<dbReference type="InterPro" id="IPR002937">
    <property type="entry name" value="Amino_oxidase"/>
</dbReference>
<name>A0A506U950_9HYPH</name>
<dbReference type="InterPro" id="IPR036188">
    <property type="entry name" value="FAD/NAD-bd_sf"/>
</dbReference>
<accession>A0A506U950</accession>
<dbReference type="InterPro" id="IPR008150">
    <property type="entry name" value="Phytoene_DH_bac_CS"/>
</dbReference>